<keyword evidence="2" id="KW-1185">Reference proteome</keyword>
<evidence type="ECO:0000313" key="2">
    <source>
        <dbReference type="Proteomes" id="UP000809081"/>
    </source>
</evidence>
<dbReference type="RefSeq" id="WP_205017100.1">
    <property type="nucleotide sequence ID" value="NZ_JAFBEI010000018.1"/>
</dbReference>
<evidence type="ECO:0008006" key="3">
    <source>
        <dbReference type="Google" id="ProtNLM"/>
    </source>
</evidence>
<dbReference type="Pfam" id="PF08820">
    <property type="entry name" value="DUF1803"/>
    <property type="match status" value="1"/>
</dbReference>
<sequence length="216" mass="25939">MIKIFNPDKLTRQPFFQELIAYMTEHDDIILRQIKKDFPEVKNLDRQLETYIQAGYIERKDKRYYLSLPLLTDLSQVSLEEMIFVDTESPIYEELLALRFETETLNQTNVARILETTSISRDELTLSNYFYKLKTAQPMSREQDKLYQVLGDVNPEYALKYMTTFLLKYSRKEELMQKRRDIFVESLEILGYIEKNSNDKYELRMAFDQENLLFRA</sequence>
<reference evidence="1 2" key="1">
    <citation type="submission" date="2021-01" db="EMBL/GenBank/DDBJ databases">
        <title>Genomic Encyclopedia of Type Strains, Phase IV (KMG-IV): sequencing the most valuable type-strain genomes for metagenomic binning, comparative biology and taxonomic classification.</title>
        <authorList>
            <person name="Goeker M."/>
        </authorList>
    </citation>
    <scope>NUCLEOTIDE SEQUENCE [LARGE SCALE GENOMIC DNA]</scope>
    <source>
        <strain evidence="1 2">DSM 27513</strain>
    </source>
</reference>
<accession>A0ABS2PL97</accession>
<dbReference type="InterPro" id="IPR014924">
    <property type="entry name" value="DUF1803"/>
</dbReference>
<dbReference type="EMBL" id="JAFBEI010000018">
    <property type="protein sequence ID" value="MBM7636210.1"/>
    <property type="molecule type" value="Genomic_DNA"/>
</dbReference>
<gene>
    <name evidence="1" type="ORF">JOC31_001029</name>
</gene>
<name>A0ABS2PL97_9STRE</name>
<organism evidence="1 2">
    <name type="scientific">Streptococcus saliviloxodontae</name>
    <dbReference type="NCBI Taxonomy" id="1349416"/>
    <lineage>
        <taxon>Bacteria</taxon>
        <taxon>Bacillati</taxon>
        <taxon>Bacillota</taxon>
        <taxon>Bacilli</taxon>
        <taxon>Lactobacillales</taxon>
        <taxon>Streptococcaceae</taxon>
        <taxon>Streptococcus</taxon>
    </lineage>
</organism>
<evidence type="ECO:0000313" key="1">
    <source>
        <dbReference type="EMBL" id="MBM7636210.1"/>
    </source>
</evidence>
<proteinExistence type="predicted"/>
<dbReference type="Proteomes" id="UP000809081">
    <property type="component" value="Unassembled WGS sequence"/>
</dbReference>
<protein>
    <recommendedName>
        <fullName evidence="3">DUF1803 domain-containing protein</fullName>
    </recommendedName>
</protein>
<comment type="caution">
    <text evidence="1">The sequence shown here is derived from an EMBL/GenBank/DDBJ whole genome shotgun (WGS) entry which is preliminary data.</text>
</comment>